<sequence length="535" mass="57815">MLAKNVLKKKVLVGTLAAVAVVAAALVGYRVFGWGAMGPVNGLKLDLSRPDALVRTKSLSALPRDLLTVPLARDVLREDFLFYYEQSEDRLGLKGSLRRIAYEHELGWGDQLLRMVLDQPAEVALWRDADGSLKHFAIAVSRSQLTRLLEEAGKIALKDTQMRVAGSLRVDGASVPVYALNYAYQRTLLFAAHGQRLVILSHPGMLYGGSDGKHGDGTAEKTVASLLAPEPAKQNVFHPQFHLDGAAPEGHSIAVKADFLSFGYQPFFGALEALRFDFQQGAWQSKVLLNADKLKNGGYDSSALWPQLPHNPSACFSVPVDWTALQPVLKRLGSKTSEPVVPLAGHLQGPAAACWYGNSRLHTPVFVATRSAQAGDDAVYGRLFEAAIGGKDPVRKTTGKDGATRWERNVATALGQSTPALAVAGNTVVFSADGKLVDQVLAVRRKQAPAASDLLPDGARTIGLIAPASLARLIQLEAFDTLPANNEPVLRAAANEHLVPRLNALKKYPPLRMMLKRQPASGTSWETLEWQEAGR</sequence>
<name>A0ABY8I6N5_9BURK</name>
<proteinExistence type="predicted"/>
<reference evidence="1 2" key="1">
    <citation type="submission" date="2023-04" db="EMBL/GenBank/DDBJ databases">
        <title>Nanopore sequencing of Janthinobacterium from water.</title>
        <authorList>
            <person name="Ciuchcinski K."/>
            <person name="Rokowska A."/>
            <person name="Dziewit L."/>
        </authorList>
    </citation>
    <scope>NUCLEOTIDE SEQUENCE [LARGE SCALE GENOMIC DNA]</scope>
    <source>
        <strain evidence="1 2">DEMB2</strain>
    </source>
</reference>
<keyword evidence="2" id="KW-1185">Reference proteome</keyword>
<accession>A0ABY8I6N5</accession>
<dbReference type="Proteomes" id="UP001219584">
    <property type="component" value="Chromosome"/>
</dbReference>
<dbReference type="RefSeq" id="WP_278317263.1">
    <property type="nucleotide sequence ID" value="NZ_CP121464.1"/>
</dbReference>
<dbReference type="NCBIfam" id="NF008500">
    <property type="entry name" value="PRK11410.1"/>
    <property type="match status" value="1"/>
</dbReference>
<gene>
    <name evidence="1" type="ORF">P9875_28575</name>
</gene>
<dbReference type="EMBL" id="CP121464">
    <property type="protein sequence ID" value="WFR79582.1"/>
    <property type="molecule type" value="Genomic_DNA"/>
</dbReference>
<organism evidence="1 2">
    <name type="scientific">Janthinobacterium rivuli</name>
    <dbReference type="NCBI Taxonomy" id="2751478"/>
    <lineage>
        <taxon>Bacteria</taxon>
        <taxon>Pseudomonadati</taxon>
        <taxon>Pseudomonadota</taxon>
        <taxon>Betaproteobacteria</taxon>
        <taxon>Burkholderiales</taxon>
        <taxon>Oxalobacteraceae</taxon>
        <taxon>Janthinobacterium</taxon>
    </lineage>
</organism>
<evidence type="ECO:0000313" key="2">
    <source>
        <dbReference type="Proteomes" id="UP001219584"/>
    </source>
</evidence>
<protein>
    <submittedName>
        <fullName evidence="1">DUF2138 family protein</fullName>
    </submittedName>
</protein>
<evidence type="ECO:0000313" key="1">
    <source>
        <dbReference type="EMBL" id="WFR79582.1"/>
    </source>
</evidence>
<dbReference type="InterPro" id="IPR018671">
    <property type="entry name" value="DUF2138"/>
</dbReference>
<dbReference type="Pfam" id="PF09909">
    <property type="entry name" value="DUF2138"/>
    <property type="match status" value="1"/>
</dbReference>